<evidence type="ECO:0000313" key="1">
    <source>
        <dbReference type="EMBL" id="MDE1465352.1"/>
    </source>
</evidence>
<organism evidence="1 2">
    <name type="scientific">Spartinivicinus poritis</name>
    <dbReference type="NCBI Taxonomy" id="2994640"/>
    <lineage>
        <taxon>Bacteria</taxon>
        <taxon>Pseudomonadati</taxon>
        <taxon>Pseudomonadota</taxon>
        <taxon>Gammaproteobacteria</taxon>
        <taxon>Oceanospirillales</taxon>
        <taxon>Zooshikellaceae</taxon>
        <taxon>Spartinivicinus</taxon>
    </lineage>
</organism>
<name>A0ABT5UG44_9GAMM</name>
<comment type="caution">
    <text evidence="1">The sequence shown here is derived from an EMBL/GenBank/DDBJ whole genome shotgun (WGS) entry which is preliminary data.</text>
</comment>
<reference evidence="1 2" key="1">
    <citation type="submission" date="2022-11" db="EMBL/GenBank/DDBJ databases">
        <title>Spartinivicinus poritis sp. nov., isolated from scleractinian coral Porites lutea.</title>
        <authorList>
            <person name="Zhang G."/>
            <person name="Cai L."/>
            <person name="Wei Q."/>
        </authorList>
    </citation>
    <scope>NUCLEOTIDE SEQUENCE [LARGE SCALE GENOMIC DNA]</scope>
    <source>
        <strain evidence="1 2">A2-2</strain>
    </source>
</reference>
<dbReference type="EMBL" id="JAPMOU010000060">
    <property type="protein sequence ID" value="MDE1465352.1"/>
    <property type="molecule type" value="Genomic_DNA"/>
</dbReference>
<protein>
    <submittedName>
        <fullName evidence="1">Uncharacterized protein</fullName>
    </submittedName>
</protein>
<dbReference type="RefSeq" id="WP_274691660.1">
    <property type="nucleotide sequence ID" value="NZ_JAPMOU010000060.1"/>
</dbReference>
<gene>
    <name evidence="1" type="ORF">ORQ98_25630</name>
</gene>
<evidence type="ECO:0000313" key="2">
    <source>
        <dbReference type="Proteomes" id="UP001528823"/>
    </source>
</evidence>
<dbReference type="Proteomes" id="UP001528823">
    <property type="component" value="Unassembled WGS sequence"/>
</dbReference>
<accession>A0ABT5UG44</accession>
<sequence length="63" mass="7283">MKAPTIGLTPERALDETMLAGWKGFKVEWLQNCFVQRMPARPHRSTVESLSDRRWADGLRLEV</sequence>
<proteinExistence type="predicted"/>
<keyword evidence="2" id="KW-1185">Reference proteome</keyword>